<feature type="domain" description="Thiamine pyrophosphate enzyme central" evidence="4">
    <location>
        <begin position="190"/>
        <end position="316"/>
    </location>
</feature>
<dbReference type="PANTHER" id="PTHR42981">
    <property type="entry name" value="PYRUVATE DEHYDROGENASE [UBIQUINONE]"/>
    <property type="match status" value="1"/>
</dbReference>
<dbReference type="CDD" id="cd07039">
    <property type="entry name" value="TPP_PYR_POX"/>
    <property type="match status" value="1"/>
</dbReference>
<dbReference type="InterPro" id="IPR029061">
    <property type="entry name" value="THDP-binding"/>
</dbReference>
<dbReference type="SUPFAM" id="SSF52518">
    <property type="entry name" value="Thiamin diphosphate-binding fold (THDP-binding)"/>
    <property type="match status" value="2"/>
</dbReference>
<dbReference type="SUPFAM" id="SSF52467">
    <property type="entry name" value="DHS-like NAD/FAD-binding domain"/>
    <property type="match status" value="1"/>
</dbReference>
<evidence type="ECO:0000313" key="8">
    <source>
        <dbReference type="Proteomes" id="UP000092482"/>
    </source>
</evidence>
<evidence type="ECO:0000256" key="3">
    <source>
        <dbReference type="RuleBase" id="RU362132"/>
    </source>
</evidence>
<dbReference type="Pfam" id="PF02776">
    <property type="entry name" value="TPP_enzyme_N"/>
    <property type="match status" value="1"/>
</dbReference>
<evidence type="ECO:0000259" key="5">
    <source>
        <dbReference type="Pfam" id="PF02775"/>
    </source>
</evidence>
<keyword evidence="8" id="KW-1185">Reference proteome</keyword>
<proteinExistence type="inferred from homology"/>
<dbReference type="STRING" id="1758689.SGUI_0736"/>
<dbReference type="Pfam" id="PF02775">
    <property type="entry name" value="TPP_enzyme_C"/>
    <property type="match status" value="1"/>
</dbReference>
<evidence type="ECO:0000313" key="7">
    <source>
        <dbReference type="EMBL" id="ANS78132.1"/>
    </source>
</evidence>
<feature type="domain" description="Thiamine pyrophosphate enzyme TPP-binding" evidence="5">
    <location>
        <begin position="396"/>
        <end position="541"/>
    </location>
</feature>
<dbReference type="PROSITE" id="PS00187">
    <property type="entry name" value="TPP_ENZYMES"/>
    <property type="match status" value="1"/>
</dbReference>
<accession>A0A1B1N9L8</accession>
<dbReference type="Pfam" id="PF00205">
    <property type="entry name" value="TPP_enzyme_M"/>
    <property type="match status" value="1"/>
</dbReference>
<dbReference type="InterPro" id="IPR012000">
    <property type="entry name" value="Thiamin_PyroP_enz_cen_dom"/>
</dbReference>
<dbReference type="InterPro" id="IPR000399">
    <property type="entry name" value="TPP-bd_CS"/>
</dbReference>
<keyword evidence="2 3" id="KW-0786">Thiamine pyrophosphate</keyword>
<evidence type="ECO:0000259" key="4">
    <source>
        <dbReference type="Pfam" id="PF00205"/>
    </source>
</evidence>
<name>A0A1B1N9L8_9MICO</name>
<comment type="similarity">
    <text evidence="1 3">Belongs to the TPP enzyme family.</text>
</comment>
<protein>
    <submittedName>
        <fullName evidence="7">Pyruvate oxidase</fullName>
    </submittedName>
</protein>
<dbReference type="CDD" id="cd02014">
    <property type="entry name" value="TPP_POX"/>
    <property type="match status" value="1"/>
</dbReference>
<dbReference type="InterPro" id="IPR011766">
    <property type="entry name" value="TPP_enzyme_TPP-bd"/>
</dbReference>
<dbReference type="GO" id="GO:0030976">
    <property type="term" value="F:thiamine pyrophosphate binding"/>
    <property type="evidence" value="ECO:0007669"/>
    <property type="project" value="InterPro"/>
</dbReference>
<sequence length="576" mass="61570">MTTVADLLIHRLADQGVRTVWGVVGDALNPITDAIRRSGRIDWVGVRHEEAGAFAASAQAQLSGTLGVCMGTVGPGSIHLLNGLYDAKKSHAPVLAICGQVPTSEMGTEMFQEVDNDVLFADVSVFTRTVTNAQHFPFLLEQAVNSALTARGVSVLTIPGDIGDLELPEDVEERSFARPQPRTVPAPDLVDEAVGLLDGAQRVTMLVGRGALDGREEVLALARKLRAPMVLTLKAKEQLEHDNPFDVGQSGLIGNPGAQLALETCDLLLMLGTDFPYRDWYPTGVTVVQVDDTGSHLGRRTPVDCALVGDAAATAKVLSGAVKAKGKKAGKHLSRARTVYEEWLEGQQRLARPDYDSKRFGILRKKVDNPDDQIRPEQVAAAVDAHAAADAVYTSDTGMSTVWLSRLVRLRAEQRLIGSYNLGSMANAMPQALGAQTLYPGRQVISFSGDGGLTMLLGDLMTAVTYELPIKVVVFNNGRLGMVKLEMEQAGLVEFGTRLDNPDLAAVARSMGWHAERVENPADVDAAVASVLDHDGPALLDAVTNPQEIAVPGKPSVDQAWGFAIAKIKETLVSDG</sequence>
<dbReference type="RefSeq" id="WP_066636513.1">
    <property type="nucleotide sequence ID" value="NZ_CP014989.1"/>
</dbReference>
<dbReference type="AlphaFoldDB" id="A0A1B1N9L8"/>
<dbReference type="InterPro" id="IPR012001">
    <property type="entry name" value="Thiamin_PyroP_enz_TPP-bd_dom"/>
</dbReference>
<keyword evidence="7" id="KW-0670">Pyruvate</keyword>
<dbReference type="EMBL" id="CP014989">
    <property type="protein sequence ID" value="ANS78132.1"/>
    <property type="molecule type" value="Genomic_DNA"/>
</dbReference>
<reference evidence="7 8" key="1">
    <citation type="submission" date="2016-03" db="EMBL/GenBank/DDBJ databases">
        <title>Shallow-sea hydrothermal system.</title>
        <authorList>
            <person name="Tang K."/>
        </authorList>
    </citation>
    <scope>NUCLEOTIDE SEQUENCE [LARGE SCALE GENOMIC DNA]</scope>
    <source>
        <strain evidence="7 8">JLT9</strain>
    </source>
</reference>
<dbReference type="Gene3D" id="3.40.50.970">
    <property type="match status" value="2"/>
</dbReference>
<evidence type="ECO:0000256" key="1">
    <source>
        <dbReference type="ARBA" id="ARBA00007812"/>
    </source>
</evidence>
<evidence type="ECO:0000259" key="6">
    <source>
        <dbReference type="Pfam" id="PF02776"/>
    </source>
</evidence>
<dbReference type="GO" id="GO:0003824">
    <property type="term" value="F:catalytic activity"/>
    <property type="evidence" value="ECO:0007669"/>
    <property type="project" value="InterPro"/>
</dbReference>
<dbReference type="InterPro" id="IPR047212">
    <property type="entry name" value="TPP_POXB-like"/>
</dbReference>
<dbReference type="GO" id="GO:0000287">
    <property type="term" value="F:magnesium ion binding"/>
    <property type="evidence" value="ECO:0007669"/>
    <property type="project" value="InterPro"/>
</dbReference>
<dbReference type="PATRIC" id="fig|1758689.4.peg.768"/>
<dbReference type="KEGG" id="serj:SGUI_0736"/>
<dbReference type="Gene3D" id="3.40.50.1220">
    <property type="entry name" value="TPP-binding domain"/>
    <property type="match status" value="1"/>
</dbReference>
<gene>
    <name evidence="7" type="ORF">SGUI_0736</name>
</gene>
<dbReference type="PANTHER" id="PTHR42981:SF2">
    <property type="entry name" value="PYRUVATE DEHYDROGENASE [UBIQUINONE]"/>
    <property type="match status" value="1"/>
</dbReference>
<dbReference type="InterPro" id="IPR029035">
    <property type="entry name" value="DHS-like_NAD/FAD-binding_dom"/>
</dbReference>
<dbReference type="InterPro" id="IPR047210">
    <property type="entry name" value="TPP_PYR_POXB-like"/>
</dbReference>
<feature type="domain" description="Thiamine pyrophosphate enzyme N-terminal TPP-binding" evidence="6">
    <location>
        <begin position="3"/>
        <end position="116"/>
    </location>
</feature>
<dbReference type="OrthoDB" id="4959782at2"/>
<dbReference type="Proteomes" id="UP000092482">
    <property type="component" value="Chromosome"/>
</dbReference>
<dbReference type="InterPro" id="IPR047211">
    <property type="entry name" value="POXB-like"/>
</dbReference>
<evidence type="ECO:0000256" key="2">
    <source>
        <dbReference type="ARBA" id="ARBA00023052"/>
    </source>
</evidence>
<organism evidence="7 8">
    <name type="scientific">Serinicoccus hydrothermalis</name>
    <dbReference type="NCBI Taxonomy" id="1758689"/>
    <lineage>
        <taxon>Bacteria</taxon>
        <taxon>Bacillati</taxon>
        <taxon>Actinomycetota</taxon>
        <taxon>Actinomycetes</taxon>
        <taxon>Micrococcales</taxon>
        <taxon>Ornithinimicrobiaceae</taxon>
        <taxon>Serinicoccus</taxon>
    </lineage>
</organism>